<keyword evidence="7" id="KW-0007">Acetylation</keyword>
<evidence type="ECO:0000259" key="13">
    <source>
        <dbReference type="Pfam" id="PF18004"/>
    </source>
</evidence>
<dbReference type="Gene3D" id="1.25.10.10">
    <property type="entry name" value="Leucine-rich Repeat Variant"/>
    <property type="match status" value="1"/>
</dbReference>
<feature type="compositionally biased region" description="Basic and acidic residues" evidence="11">
    <location>
        <begin position="911"/>
        <end position="922"/>
    </location>
</feature>
<evidence type="ECO:0000256" key="10">
    <source>
        <dbReference type="PIRNR" id="PIRNR015947"/>
    </source>
</evidence>
<dbReference type="FunFam" id="1.25.10.10:FF:000048">
    <property type="entry name" value="26S proteasome non-ATPase regulatory subunit 1 homolog"/>
    <property type="match status" value="1"/>
</dbReference>
<dbReference type="SUPFAM" id="SSF48371">
    <property type="entry name" value="ARM repeat"/>
    <property type="match status" value="1"/>
</dbReference>
<feature type="transmembrane region" description="Helical" evidence="12">
    <location>
        <begin position="819"/>
        <end position="840"/>
    </location>
</feature>
<feature type="compositionally biased region" description="Basic and acidic residues" evidence="11">
    <location>
        <begin position="893"/>
        <end position="902"/>
    </location>
</feature>
<reference evidence="15" key="1">
    <citation type="submission" date="2023-03" db="EMBL/GenBank/DDBJ databases">
        <title>Chromosome-scale reference genome and RAD-based genetic map of yellow starthistle (Centaurea solstitialis) reveal putative structural variation and QTLs associated with invader traits.</title>
        <authorList>
            <person name="Reatini B."/>
            <person name="Cang F.A."/>
            <person name="Jiang Q."/>
            <person name="Mckibben M.T.W."/>
            <person name="Barker M.S."/>
            <person name="Rieseberg L.H."/>
            <person name="Dlugosch K.M."/>
        </authorList>
    </citation>
    <scope>NUCLEOTIDE SEQUENCE</scope>
    <source>
        <strain evidence="15">CAN-66</strain>
        <tissue evidence="15">Leaf</tissue>
    </source>
</reference>
<dbReference type="InterPro" id="IPR016024">
    <property type="entry name" value="ARM-type_fold"/>
</dbReference>
<dbReference type="GO" id="GO:0005634">
    <property type="term" value="C:nucleus"/>
    <property type="evidence" value="ECO:0007669"/>
    <property type="project" value="TreeGrafter"/>
</dbReference>
<dbReference type="EMBL" id="JARYMX010000007">
    <property type="protein sequence ID" value="KAJ9541628.1"/>
    <property type="molecule type" value="Genomic_DNA"/>
</dbReference>
<dbReference type="GO" id="GO:0008540">
    <property type="term" value="C:proteasome regulatory particle, base subcomplex"/>
    <property type="evidence" value="ECO:0007669"/>
    <property type="project" value="UniProtKB-UniRule"/>
</dbReference>
<sequence>MAATMVTSAGGLLAMLNEPHPSLKLHALSNLNAFVDYFWPEISTSVPIIESLYEDEEFDQRQLAALLVSKVFYYLGELNDSLSYALGAGSLFDVSEESDYVHTLLGKASCMDAFLTFVLITLKFKCLLCDIRVDYLTYQPKMDAAKAIDEYATLKTKAAESNEAADLDPRLEAIVERMLDKCITDGKYQQAIGMAIECRRLDKLKEAITNSDNVHATLSYCMNVSHAFVNRREYRCEVLRLLVKVYQDLASPDYLNICQCLMFLDEPRGVSTILEKLLRSQNIDDAMLAFQIAFDLVENEHQAFLLSVRDGLSSPKLPAPSVTTATETDSAQTGNPSISEDTQMTDETQGPIASVPETDPGELTYSKELTKLRGILSGETSIKLTLQFLYSHNKSDLLILKTIKQSVEMRNSVCHSATIYANAIMHAGTTVDTFLRENLDWLGRATNWAKFSATAGLGVIHRGHLQQGRSLMAPYLPQSGAGGGSPYSEGGALYALGLIHANHGEGIKQFLRDSLRNTNVEVIQHGACLGLGLAALGTADEDVYDEVKSVLYTDSAVAGEAAGISMGLLMVGTASEKASEMLVYAHETQHEKIIRGLALGIALTVYGREEQADTLIEQMTGDQDPILRYGGMYALALAYSGTANNKAIRQLLHFAVSDVSDDVRRTAVLALGFVLYSEPEQTPRIVSLLSESYNPHVRYGAALAVGISCAGTCLSEAISLLEPLTSDVVDFVRQGALIAMAMVMVQTSEASDSRVGAFRRQLEKIILDKHEDTMSKMGAILASGILDAGGRNVTIKLLSKTKHDKMTAVIGLAVFSQFWYWYPLIYFISLAFSPTALIGLNYDLKVPRFEFLSHAKPSLFEYPRPTSVPTTTSAVKLPTAVLSTSARAKARASKKEAEKANAEKLSGTDSGKGKAFVEKDGDSMQVDSPTSEKEKKAEPEPAFEILTNPARVVPAQEKYIKFLEDSRYVPVKAAASGFILVKDLHPTEPELLSLTDAPSSTTGGAPATTQPGSTATMAVDDEPQPPQPFEYST</sequence>
<dbReference type="InterPro" id="IPR048570">
    <property type="entry name" value="PSMD1_RPN2_N"/>
</dbReference>
<keyword evidence="12" id="KW-0472">Membrane</keyword>
<dbReference type="PIRSF" id="PIRSF015947">
    <property type="entry name" value="26S_Psome_Rpn2"/>
    <property type="match status" value="1"/>
</dbReference>
<dbReference type="Proteomes" id="UP001172457">
    <property type="component" value="Chromosome 7"/>
</dbReference>
<comment type="function">
    <text evidence="10">Acts as a regulatory subunit of the 26S proteasome which is involved in the ATP-dependent degradation of ubiquitinated proteins.</text>
</comment>
<dbReference type="GO" id="GO:0042176">
    <property type="term" value="P:regulation of protein catabolic process"/>
    <property type="evidence" value="ECO:0007669"/>
    <property type="project" value="UniProtKB-UniRule"/>
</dbReference>
<evidence type="ECO:0000256" key="2">
    <source>
        <dbReference type="ARBA" id="ARBA00022499"/>
    </source>
</evidence>
<evidence type="ECO:0000256" key="9">
    <source>
        <dbReference type="ARBA" id="ARBA00061931"/>
    </source>
</evidence>
<dbReference type="InterPro" id="IPR002015">
    <property type="entry name" value="Proteasome/cyclosome_rpt"/>
</dbReference>
<name>A0AA38T009_9ASTR</name>
<protein>
    <recommendedName>
        <fullName evidence="10">26S proteasome non-ATPase regulatory subunit 1 homolog</fullName>
    </recommendedName>
</protein>
<dbReference type="PANTHER" id="PTHR10943">
    <property type="entry name" value="26S PROTEASOME NON-ATPASE REGULATORY SUBUNIT"/>
    <property type="match status" value="1"/>
</dbReference>
<feature type="region of interest" description="Disordered" evidence="11">
    <location>
        <begin position="317"/>
        <end position="362"/>
    </location>
</feature>
<dbReference type="Pfam" id="PF13646">
    <property type="entry name" value="HEAT_2"/>
    <property type="match status" value="1"/>
</dbReference>
<feature type="compositionally biased region" description="Polar residues" evidence="11">
    <location>
        <begin position="321"/>
        <end position="348"/>
    </location>
</feature>
<evidence type="ECO:0000313" key="16">
    <source>
        <dbReference type="Proteomes" id="UP001172457"/>
    </source>
</evidence>
<keyword evidence="16" id="KW-1185">Reference proteome</keyword>
<keyword evidence="6 10" id="KW-0647">Proteasome</keyword>
<comment type="caution">
    <text evidence="15">The sequence shown here is derived from an EMBL/GenBank/DDBJ whole genome shotgun (WGS) entry which is preliminary data.</text>
</comment>
<comment type="function">
    <text evidence="8">Acts as a regulatory subunit of the 26 proteasome which is involved in the ATP-dependent degradation of ubiquitinated proteins.</text>
</comment>
<dbReference type="InterPro" id="IPR016642">
    <property type="entry name" value="26S_Psome_Rpn2"/>
</dbReference>
<comment type="subunit">
    <text evidence="9">Component of the 19S regulatory particle (RP/PA700) base subcomplex of the 26S proteasome. The 26S proteasome is composed of a core protease (CP), known as the 20S proteasome, capped at one or both ends by the 19S regulatory particle (RP/PA700). The RP/PA700 complex is composed of at least 17 different subunits in two subcomplexes, the base and the lid, which form the portions proximal and distal to the 20S proteolytic core, respectively.</text>
</comment>
<evidence type="ECO:0000256" key="4">
    <source>
        <dbReference type="ARBA" id="ARBA00022737"/>
    </source>
</evidence>
<dbReference type="PANTHER" id="PTHR10943:SF2">
    <property type="entry name" value="26S PROTEASOME NON-ATPASE REGULATORY SUBUNIT 1"/>
    <property type="match status" value="1"/>
</dbReference>
<accession>A0AA38T009</accession>
<keyword evidence="5" id="KW-0832">Ubl conjugation</keyword>
<feature type="domain" description="26S proteasome regulatory subunit RPN2 C-terminal" evidence="13">
    <location>
        <begin position="835"/>
        <end position="990"/>
    </location>
</feature>
<dbReference type="Pfam" id="PF01851">
    <property type="entry name" value="PC_rep"/>
    <property type="match status" value="1"/>
</dbReference>
<organism evidence="15 16">
    <name type="scientific">Centaurea solstitialis</name>
    <name type="common">yellow star-thistle</name>
    <dbReference type="NCBI Taxonomy" id="347529"/>
    <lineage>
        <taxon>Eukaryota</taxon>
        <taxon>Viridiplantae</taxon>
        <taxon>Streptophyta</taxon>
        <taxon>Embryophyta</taxon>
        <taxon>Tracheophyta</taxon>
        <taxon>Spermatophyta</taxon>
        <taxon>Magnoliopsida</taxon>
        <taxon>eudicotyledons</taxon>
        <taxon>Gunneridae</taxon>
        <taxon>Pentapetalae</taxon>
        <taxon>asterids</taxon>
        <taxon>campanulids</taxon>
        <taxon>Asterales</taxon>
        <taxon>Asteraceae</taxon>
        <taxon>Carduoideae</taxon>
        <taxon>Cardueae</taxon>
        <taxon>Centaureinae</taxon>
        <taxon>Centaurea</taxon>
    </lineage>
</organism>
<evidence type="ECO:0000259" key="14">
    <source>
        <dbReference type="Pfam" id="PF21505"/>
    </source>
</evidence>
<evidence type="ECO:0000256" key="3">
    <source>
        <dbReference type="ARBA" id="ARBA00022553"/>
    </source>
</evidence>
<evidence type="ECO:0000256" key="12">
    <source>
        <dbReference type="SAM" id="Phobius"/>
    </source>
</evidence>
<feature type="domain" description="26S proteasome non-ATPase regulatory subunit 1/RPN2 N-terminal" evidence="14">
    <location>
        <begin position="145"/>
        <end position="393"/>
    </location>
</feature>
<keyword evidence="12" id="KW-0812">Transmembrane</keyword>
<feature type="region of interest" description="Disordered" evidence="11">
    <location>
        <begin position="991"/>
        <end position="1033"/>
    </location>
</feature>
<keyword evidence="2" id="KW-1017">Isopeptide bond</keyword>
<dbReference type="GO" id="GO:0043161">
    <property type="term" value="P:proteasome-mediated ubiquitin-dependent protein catabolic process"/>
    <property type="evidence" value="ECO:0007669"/>
    <property type="project" value="TreeGrafter"/>
</dbReference>
<keyword evidence="3" id="KW-0597">Phosphoprotein</keyword>
<dbReference type="InterPro" id="IPR040623">
    <property type="entry name" value="RPN2_C"/>
</dbReference>
<dbReference type="AlphaFoldDB" id="A0AA38T009"/>
<evidence type="ECO:0000256" key="1">
    <source>
        <dbReference type="ARBA" id="ARBA00006308"/>
    </source>
</evidence>
<feature type="compositionally biased region" description="Low complexity" evidence="11">
    <location>
        <begin position="997"/>
        <end position="1016"/>
    </location>
</feature>
<gene>
    <name evidence="15" type="ORF">OSB04_028134</name>
</gene>
<evidence type="ECO:0000256" key="5">
    <source>
        <dbReference type="ARBA" id="ARBA00022843"/>
    </source>
</evidence>
<evidence type="ECO:0000256" key="8">
    <source>
        <dbReference type="ARBA" id="ARBA00057191"/>
    </source>
</evidence>
<dbReference type="Pfam" id="PF18004">
    <property type="entry name" value="RPN2_C"/>
    <property type="match status" value="1"/>
</dbReference>
<dbReference type="GO" id="GO:0034515">
    <property type="term" value="C:proteasome storage granule"/>
    <property type="evidence" value="ECO:0007669"/>
    <property type="project" value="TreeGrafter"/>
</dbReference>
<comment type="similarity">
    <text evidence="1 10">Belongs to the proteasome subunit S1 family.</text>
</comment>
<evidence type="ECO:0000313" key="15">
    <source>
        <dbReference type="EMBL" id="KAJ9541628.1"/>
    </source>
</evidence>
<feature type="region of interest" description="Disordered" evidence="11">
    <location>
        <begin position="892"/>
        <end position="940"/>
    </location>
</feature>
<dbReference type="InterPro" id="IPR011989">
    <property type="entry name" value="ARM-like"/>
</dbReference>
<dbReference type="GO" id="GO:0030234">
    <property type="term" value="F:enzyme regulator activity"/>
    <property type="evidence" value="ECO:0007669"/>
    <property type="project" value="UniProtKB-UniRule"/>
</dbReference>
<proteinExistence type="inferred from homology"/>
<feature type="compositionally biased region" description="Basic and acidic residues" evidence="11">
    <location>
        <begin position="930"/>
        <end position="939"/>
    </location>
</feature>
<evidence type="ECO:0000256" key="6">
    <source>
        <dbReference type="ARBA" id="ARBA00022942"/>
    </source>
</evidence>
<keyword evidence="4" id="KW-0677">Repeat</keyword>
<evidence type="ECO:0000256" key="7">
    <source>
        <dbReference type="ARBA" id="ARBA00022990"/>
    </source>
</evidence>
<dbReference type="Pfam" id="PF21505">
    <property type="entry name" value="RPN2_N"/>
    <property type="match status" value="2"/>
</dbReference>
<feature type="compositionally biased region" description="Pro residues" evidence="11">
    <location>
        <begin position="1024"/>
        <end position="1033"/>
    </location>
</feature>
<keyword evidence="12" id="KW-1133">Transmembrane helix</keyword>
<evidence type="ECO:0000256" key="11">
    <source>
        <dbReference type="SAM" id="MobiDB-lite"/>
    </source>
</evidence>
<feature type="domain" description="26S proteasome non-ATPase regulatory subunit 1/RPN2 N-terminal" evidence="14">
    <location>
        <begin position="7"/>
        <end position="113"/>
    </location>
</feature>